<sequence>MPRRFMPRGVSGDGPSGKEGRGHTGGDDVVRRATTTGTRPGRKEDEKEARECEQRIGPDLSQPRRYKVNRPPAPVQWY</sequence>
<dbReference type="EMBL" id="JAHYIQ010000001">
    <property type="protein sequence ID" value="KAK1137136.1"/>
    <property type="molecule type" value="Genomic_DNA"/>
</dbReference>
<evidence type="ECO:0000313" key="2">
    <source>
        <dbReference type="EMBL" id="KAK1137136.1"/>
    </source>
</evidence>
<accession>A0AA40KY02</accession>
<dbReference type="AlphaFoldDB" id="A0AA40KY02"/>
<comment type="caution">
    <text evidence="2">The sequence shown here is derived from an EMBL/GenBank/DDBJ whole genome shotgun (WGS) entry which is preliminary data.</text>
</comment>
<protein>
    <submittedName>
        <fullName evidence="2">Uncharacterized protein</fullName>
    </submittedName>
</protein>
<dbReference type="Proteomes" id="UP001177670">
    <property type="component" value="Unassembled WGS sequence"/>
</dbReference>
<organism evidence="2 3">
    <name type="scientific">Melipona bicolor</name>
    <dbReference type="NCBI Taxonomy" id="60889"/>
    <lineage>
        <taxon>Eukaryota</taxon>
        <taxon>Metazoa</taxon>
        <taxon>Ecdysozoa</taxon>
        <taxon>Arthropoda</taxon>
        <taxon>Hexapoda</taxon>
        <taxon>Insecta</taxon>
        <taxon>Pterygota</taxon>
        <taxon>Neoptera</taxon>
        <taxon>Endopterygota</taxon>
        <taxon>Hymenoptera</taxon>
        <taxon>Apocrita</taxon>
        <taxon>Aculeata</taxon>
        <taxon>Apoidea</taxon>
        <taxon>Anthophila</taxon>
        <taxon>Apidae</taxon>
        <taxon>Melipona</taxon>
    </lineage>
</organism>
<proteinExistence type="predicted"/>
<feature type="compositionally biased region" description="Basic and acidic residues" evidence="1">
    <location>
        <begin position="41"/>
        <end position="56"/>
    </location>
</feature>
<keyword evidence="3" id="KW-1185">Reference proteome</keyword>
<feature type="region of interest" description="Disordered" evidence="1">
    <location>
        <begin position="1"/>
        <end position="78"/>
    </location>
</feature>
<evidence type="ECO:0000313" key="3">
    <source>
        <dbReference type="Proteomes" id="UP001177670"/>
    </source>
</evidence>
<evidence type="ECO:0000256" key="1">
    <source>
        <dbReference type="SAM" id="MobiDB-lite"/>
    </source>
</evidence>
<reference evidence="2" key="1">
    <citation type="submission" date="2021-10" db="EMBL/GenBank/DDBJ databases">
        <title>Melipona bicolor Genome sequencing and assembly.</title>
        <authorList>
            <person name="Araujo N.S."/>
            <person name="Arias M.C."/>
        </authorList>
    </citation>
    <scope>NUCLEOTIDE SEQUENCE</scope>
    <source>
        <strain evidence="2">USP_2M_L1-L4_2017</strain>
        <tissue evidence="2">Whole body</tissue>
    </source>
</reference>
<feature type="compositionally biased region" description="Basic and acidic residues" evidence="1">
    <location>
        <begin position="16"/>
        <end position="31"/>
    </location>
</feature>
<gene>
    <name evidence="2" type="ORF">K0M31_001661</name>
</gene>
<name>A0AA40KY02_9HYME</name>